<protein>
    <submittedName>
        <fullName evidence="8">23S rRNA (Adenine-N6)-dimethyltransferase</fullName>
    </submittedName>
</protein>
<feature type="region of interest" description="Disordered" evidence="6">
    <location>
        <begin position="1"/>
        <end position="37"/>
    </location>
</feature>
<evidence type="ECO:0000256" key="6">
    <source>
        <dbReference type="SAM" id="MobiDB-lite"/>
    </source>
</evidence>
<evidence type="ECO:0000313" key="8">
    <source>
        <dbReference type="EMBL" id="REF36095.1"/>
    </source>
</evidence>
<keyword evidence="1 5" id="KW-0489">Methyltransferase</keyword>
<accession>A0A3D9VAQ3</accession>
<dbReference type="CDD" id="cd02440">
    <property type="entry name" value="AdoMet_MTases"/>
    <property type="match status" value="1"/>
</dbReference>
<dbReference type="GO" id="GO:0003723">
    <property type="term" value="F:RNA binding"/>
    <property type="evidence" value="ECO:0007669"/>
    <property type="project" value="UniProtKB-UniRule"/>
</dbReference>
<dbReference type="InterPro" id="IPR029063">
    <property type="entry name" value="SAM-dependent_MTases_sf"/>
</dbReference>
<dbReference type="InterPro" id="IPR020596">
    <property type="entry name" value="rRNA_Ade_Mease_Trfase_CS"/>
</dbReference>
<gene>
    <name evidence="8" type="ORF">DFJ64_1493</name>
</gene>
<dbReference type="GO" id="GO:0000179">
    <property type="term" value="F:rRNA (adenine-N6,N6-)-dimethyltransferase activity"/>
    <property type="evidence" value="ECO:0007669"/>
    <property type="project" value="UniProtKB-UniRule"/>
</dbReference>
<dbReference type="SMART" id="SM00650">
    <property type="entry name" value="rADc"/>
    <property type="match status" value="1"/>
</dbReference>
<dbReference type="PANTHER" id="PTHR11727:SF7">
    <property type="entry name" value="DIMETHYLADENOSINE TRANSFERASE-RELATED"/>
    <property type="match status" value="1"/>
</dbReference>
<comment type="similarity">
    <text evidence="5">Belongs to the class I-like SAM-binding methyltransferase superfamily. rRNA adenine N(6)-methyltransferase family.</text>
</comment>
<evidence type="ECO:0000256" key="1">
    <source>
        <dbReference type="ARBA" id="ARBA00022603"/>
    </source>
</evidence>
<name>A0A3D9VAQ3_THECX</name>
<proteinExistence type="inferred from homology"/>
<evidence type="ECO:0000256" key="3">
    <source>
        <dbReference type="ARBA" id="ARBA00022691"/>
    </source>
</evidence>
<sequence>MPAPRQRARRGGPDRIGRPDPGHRRPRRPPSPNHSGIHVLRSASVIEAVVRSADVGADALVLDLGAGPGTLTAPLARTGGRVVAIERDPAFVRRLRRRFAADDNVRVVEGDLRVVPFPRRPFQVVASIPFSLSTLLLSRLLDPVETPLHAADLVVEWGFARRVSAPRPRHPRVAWWGARFDIRIARRVPADAFVPAPSVDAAHLVIRRRPGMASPRAQRVLRRLLLAGYRDPHQRLRGLLTMVVPRTRVRTVTSAAGLTPSTPAGTLTVADWALLAELLAISSISLPVVFG</sequence>
<feature type="binding site" evidence="5">
    <location>
        <position position="65"/>
    </location>
    <ligand>
        <name>S-adenosyl-L-methionine</name>
        <dbReference type="ChEBI" id="CHEBI:59789"/>
    </ligand>
</feature>
<dbReference type="InterPro" id="IPR020598">
    <property type="entry name" value="rRNA_Ade_methylase_Trfase_N"/>
</dbReference>
<keyword evidence="4 5" id="KW-0694">RNA-binding</keyword>
<dbReference type="OrthoDB" id="3616874at2"/>
<dbReference type="SUPFAM" id="SSF53335">
    <property type="entry name" value="S-adenosyl-L-methionine-dependent methyltransferases"/>
    <property type="match status" value="1"/>
</dbReference>
<evidence type="ECO:0000256" key="4">
    <source>
        <dbReference type="ARBA" id="ARBA00022884"/>
    </source>
</evidence>
<organism evidence="8 9">
    <name type="scientific">Thermasporomyces composti</name>
    <dbReference type="NCBI Taxonomy" id="696763"/>
    <lineage>
        <taxon>Bacteria</taxon>
        <taxon>Bacillati</taxon>
        <taxon>Actinomycetota</taxon>
        <taxon>Actinomycetes</taxon>
        <taxon>Propionibacteriales</taxon>
        <taxon>Nocardioidaceae</taxon>
        <taxon>Thermasporomyces</taxon>
    </lineage>
</organism>
<keyword evidence="3 5" id="KW-0949">S-adenosyl-L-methionine</keyword>
<feature type="binding site" evidence="5">
    <location>
        <position position="38"/>
    </location>
    <ligand>
        <name>S-adenosyl-L-methionine</name>
        <dbReference type="ChEBI" id="CHEBI:59789"/>
    </ligand>
</feature>
<evidence type="ECO:0000256" key="2">
    <source>
        <dbReference type="ARBA" id="ARBA00022679"/>
    </source>
</evidence>
<dbReference type="PROSITE" id="PS01131">
    <property type="entry name" value="RRNA_A_DIMETH"/>
    <property type="match status" value="1"/>
</dbReference>
<feature type="compositionally biased region" description="Basic and acidic residues" evidence="6">
    <location>
        <begin position="11"/>
        <end position="23"/>
    </location>
</feature>
<feature type="binding site" evidence="5">
    <location>
        <position position="40"/>
    </location>
    <ligand>
        <name>S-adenosyl-L-methionine</name>
        <dbReference type="ChEBI" id="CHEBI:59789"/>
    </ligand>
</feature>
<feature type="domain" description="Ribosomal RNA adenine methylase transferase N-terminal" evidence="7">
    <location>
        <begin position="45"/>
        <end position="210"/>
    </location>
</feature>
<dbReference type="GO" id="GO:0005829">
    <property type="term" value="C:cytosol"/>
    <property type="evidence" value="ECO:0007669"/>
    <property type="project" value="TreeGrafter"/>
</dbReference>
<feature type="compositionally biased region" description="Basic residues" evidence="6">
    <location>
        <begin position="1"/>
        <end position="10"/>
    </location>
</feature>
<feature type="binding site" evidence="5">
    <location>
        <position position="111"/>
    </location>
    <ligand>
        <name>S-adenosyl-L-methionine</name>
        <dbReference type="ChEBI" id="CHEBI:59789"/>
    </ligand>
</feature>
<feature type="binding site" evidence="5">
    <location>
        <position position="86"/>
    </location>
    <ligand>
        <name>S-adenosyl-L-methionine</name>
        <dbReference type="ChEBI" id="CHEBI:59789"/>
    </ligand>
</feature>
<keyword evidence="2 5" id="KW-0808">Transferase</keyword>
<dbReference type="PANTHER" id="PTHR11727">
    <property type="entry name" value="DIMETHYLADENOSINE TRANSFERASE"/>
    <property type="match status" value="1"/>
</dbReference>
<reference evidence="8 9" key="1">
    <citation type="submission" date="2018-08" db="EMBL/GenBank/DDBJ databases">
        <title>Sequencing the genomes of 1000 actinobacteria strains.</title>
        <authorList>
            <person name="Klenk H.-P."/>
        </authorList>
    </citation>
    <scope>NUCLEOTIDE SEQUENCE [LARGE SCALE GENOMIC DNA]</scope>
    <source>
        <strain evidence="8 9">DSM 22891</strain>
    </source>
</reference>
<dbReference type="InterPro" id="IPR001737">
    <property type="entry name" value="KsgA/Erm"/>
</dbReference>
<dbReference type="Pfam" id="PF00398">
    <property type="entry name" value="RrnaAD"/>
    <property type="match status" value="1"/>
</dbReference>
<dbReference type="EMBL" id="QTUC01000001">
    <property type="protein sequence ID" value="REF36095.1"/>
    <property type="molecule type" value="Genomic_DNA"/>
</dbReference>
<dbReference type="RefSeq" id="WP_147304628.1">
    <property type="nucleotide sequence ID" value="NZ_QTUC01000001.1"/>
</dbReference>
<dbReference type="PROSITE" id="PS51689">
    <property type="entry name" value="SAM_RNA_A_N6_MT"/>
    <property type="match status" value="1"/>
</dbReference>
<evidence type="ECO:0000256" key="5">
    <source>
        <dbReference type="PROSITE-ProRule" id="PRU01026"/>
    </source>
</evidence>
<keyword evidence="9" id="KW-1185">Reference proteome</keyword>
<feature type="binding site" evidence="5">
    <location>
        <position position="127"/>
    </location>
    <ligand>
        <name>S-adenosyl-L-methionine</name>
        <dbReference type="ChEBI" id="CHEBI:59789"/>
    </ligand>
</feature>
<dbReference type="AlphaFoldDB" id="A0A3D9VAQ3"/>
<dbReference type="Gene3D" id="3.40.50.150">
    <property type="entry name" value="Vaccinia Virus protein VP39"/>
    <property type="match status" value="1"/>
</dbReference>
<evidence type="ECO:0000313" key="9">
    <source>
        <dbReference type="Proteomes" id="UP000256485"/>
    </source>
</evidence>
<comment type="caution">
    <text evidence="8">The sequence shown here is derived from an EMBL/GenBank/DDBJ whole genome shotgun (WGS) entry which is preliminary data.</text>
</comment>
<dbReference type="Proteomes" id="UP000256485">
    <property type="component" value="Unassembled WGS sequence"/>
</dbReference>
<evidence type="ECO:0000259" key="7">
    <source>
        <dbReference type="SMART" id="SM00650"/>
    </source>
</evidence>